<evidence type="ECO:0000256" key="1">
    <source>
        <dbReference type="SAM" id="MobiDB-lite"/>
    </source>
</evidence>
<reference evidence="3" key="2">
    <citation type="submission" date="2010-04" db="EMBL/GenBank/DDBJ databases">
        <authorList>
            <person name="Buell R."/>
            <person name="Hamilton J."/>
            <person name="Hostetler J."/>
        </authorList>
    </citation>
    <scope>NUCLEOTIDE SEQUENCE [LARGE SCALE GENOMIC DNA]</scope>
    <source>
        <strain evidence="3">DAOM:BR144</strain>
    </source>
</reference>
<reference evidence="3" key="1">
    <citation type="journal article" date="2010" name="Genome Biol.">
        <title>Genome sequence of the necrotrophic plant pathogen Pythium ultimum reveals original pathogenicity mechanisms and effector repertoire.</title>
        <authorList>
            <person name="Levesque C.A."/>
            <person name="Brouwer H."/>
            <person name="Cano L."/>
            <person name="Hamilton J.P."/>
            <person name="Holt C."/>
            <person name="Huitema E."/>
            <person name="Raffaele S."/>
            <person name="Robideau G.P."/>
            <person name="Thines M."/>
            <person name="Win J."/>
            <person name="Zerillo M.M."/>
            <person name="Beakes G.W."/>
            <person name="Boore J.L."/>
            <person name="Busam D."/>
            <person name="Dumas B."/>
            <person name="Ferriera S."/>
            <person name="Fuerstenberg S.I."/>
            <person name="Gachon C.M."/>
            <person name="Gaulin E."/>
            <person name="Govers F."/>
            <person name="Grenville-Briggs L."/>
            <person name="Horner N."/>
            <person name="Hostetler J."/>
            <person name="Jiang R.H."/>
            <person name="Johnson J."/>
            <person name="Krajaejun T."/>
            <person name="Lin H."/>
            <person name="Meijer H.J."/>
            <person name="Moore B."/>
            <person name="Morris P."/>
            <person name="Phuntmart V."/>
            <person name="Puiu D."/>
            <person name="Shetty J."/>
            <person name="Stajich J.E."/>
            <person name="Tripathy S."/>
            <person name="Wawra S."/>
            <person name="van West P."/>
            <person name="Whitty B.R."/>
            <person name="Coutinho P.M."/>
            <person name="Henrissat B."/>
            <person name="Martin F."/>
            <person name="Thomas P.D."/>
            <person name="Tyler B.M."/>
            <person name="De Vries R.P."/>
            <person name="Kamoun S."/>
            <person name="Yandell M."/>
            <person name="Tisserat N."/>
            <person name="Buell C.R."/>
        </authorList>
    </citation>
    <scope>NUCLEOTIDE SEQUENCE</scope>
    <source>
        <strain evidence="3">DAOM:BR144</strain>
    </source>
</reference>
<evidence type="ECO:0000313" key="2">
    <source>
        <dbReference type="EnsemblProtists" id="PYU1_T009289"/>
    </source>
</evidence>
<feature type="compositionally biased region" description="Acidic residues" evidence="1">
    <location>
        <begin position="89"/>
        <end position="147"/>
    </location>
</feature>
<dbReference type="Proteomes" id="UP000019132">
    <property type="component" value="Unassembled WGS sequence"/>
</dbReference>
<dbReference type="VEuPathDB" id="FungiDB:PYU1_G009271"/>
<proteinExistence type="predicted"/>
<feature type="compositionally biased region" description="Basic residues" evidence="1">
    <location>
        <begin position="21"/>
        <end position="31"/>
    </location>
</feature>
<evidence type="ECO:0000313" key="3">
    <source>
        <dbReference type="Proteomes" id="UP000019132"/>
    </source>
</evidence>
<feature type="compositionally biased region" description="Basic and acidic residues" evidence="1">
    <location>
        <begin position="33"/>
        <end position="48"/>
    </location>
</feature>
<sequence>MSERTGKENMRTTRNSASHHSSGRTSKKAMTRRQSDSPLDERESLDQLHEDDELNARTKAKRRRVVNAPVEEERRKTQTQSRRQAVRADEEDDVDMAVGNNDEEEDENTVEEDADEPFEQTASEQEEEENDAMEEVNCERNDENDDPDAARDVDGGDDEVQELSIILVTESFITTFIACEQHCER</sequence>
<feature type="region of interest" description="Disordered" evidence="1">
    <location>
        <begin position="1"/>
        <end position="157"/>
    </location>
</feature>
<dbReference type="AlphaFoldDB" id="K3WWE1"/>
<keyword evidence="3" id="KW-1185">Reference proteome</keyword>
<dbReference type="InParanoid" id="K3WWE1"/>
<dbReference type="HOGENOM" id="CLU_1464054_0_0_1"/>
<dbReference type="EnsemblProtists" id="PYU1_T009289">
    <property type="protein sequence ID" value="PYU1_T009289"/>
    <property type="gene ID" value="PYU1_G009271"/>
</dbReference>
<dbReference type="EMBL" id="GL376632">
    <property type="status" value="NOT_ANNOTATED_CDS"/>
    <property type="molecule type" value="Genomic_DNA"/>
</dbReference>
<feature type="compositionally biased region" description="Basic and acidic residues" evidence="1">
    <location>
        <begin position="1"/>
        <end position="11"/>
    </location>
</feature>
<name>K3WWE1_GLOUD</name>
<reference evidence="2" key="3">
    <citation type="submission" date="2015-02" db="UniProtKB">
        <authorList>
            <consortium name="EnsemblProtists"/>
        </authorList>
    </citation>
    <scope>IDENTIFICATION</scope>
    <source>
        <strain evidence="2">DAOM BR144</strain>
    </source>
</reference>
<protein>
    <submittedName>
        <fullName evidence="2">Uncharacterized protein</fullName>
    </submittedName>
</protein>
<organism evidence="2 3">
    <name type="scientific">Globisporangium ultimum (strain ATCC 200006 / CBS 805.95 / DAOM BR144)</name>
    <name type="common">Pythium ultimum</name>
    <dbReference type="NCBI Taxonomy" id="431595"/>
    <lineage>
        <taxon>Eukaryota</taxon>
        <taxon>Sar</taxon>
        <taxon>Stramenopiles</taxon>
        <taxon>Oomycota</taxon>
        <taxon>Peronosporomycetes</taxon>
        <taxon>Pythiales</taxon>
        <taxon>Pythiaceae</taxon>
        <taxon>Globisporangium</taxon>
    </lineage>
</organism>
<accession>K3WWE1</accession>